<evidence type="ECO:0000256" key="3">
    <source>
        <dbReference type="ARBA" id="ARBA00013190"/>
    </source>
</evidence>
<dbReference type="InterPro" id="IPR002328">
    <property type="entry name" value="ADH_Zn_CS"/>
</dbReference>
<dbReference type="PATRIC" id="fig|1303518.3.peg.1178"/>
<dbReference type="FunCoup" id="S0ETW4">
    <property type="interactions" value="302"/>
</dbReference>
<evidence type="ECO:0000256" key="5">
    <source>
        <dbReference type="ARBA" id="ARBA00022833"/>
    </source>
</evidence>
<dbReference type="STRING" id="454171.CP488_00003"/>
<name>S0ETW4_CHTCT</name>
<dbReference type="SUPFAM" id="SSF51735">
    <property type="entry name" value="NAD(P)-binding Rossmann-fold domains"/>
    <property type="match status" value="1"/>
</dbReference>
<comment type="cofactor">
    <cofactor evidence="1">
        <name>Zn(2+)</name>
        <dbReference type="ChEBI" id="CHEBI:29105"/>
    </cofactor>
</comment>
<evidence type="ECO:0000256" key="1">
    <source>
        <dbReference type="ARBA" id="ARBA00001947"/>
    </source>
</evidence>
<dbReference type="Pfam" id="PF08240">
    <property type="entry name" value="ADH_N"/>
    <property type="match status" value="1"/>
</dbReference>
<keyword evidence="5" id="KW-0862">Zinc</keyword>
<dbReference type="InterPro" id="IPR011032">
    <property type="entry name" value="GroES-like_sf"/>
</dbReference>
<evidence type="ECO:0000256" key="4">
    <source>
        <dbReference type="ARBA" id="ARBA00022723"/>
    </source>
</evidence>
<dbReference type="Gene3D" id="3.40.50.720">
    <property type="entry name" value="NAD(P)-binding Rossmann-like Domain"/>
    <property type="match status" value="1"/>
</dbReference>
<evidence type="ECO:0000313" key="11">
    <source>
        <dbReference type="Proteomes" id="UP000014227"/>
    </source>
</evidence>
<dbReference type="PROSITE" id="PS00059">
    <property type="entry name" value="ADH_ZINC"/>
    <property type="match status" value="1"/>
</dbReference>
<dbReference type="GO" id="GO:0005737">
    <property type="term" value="C:cytoplasm"/>
    <property type="evidence" value="ECO:0007669"/>
    <property type="project" value="TreeGrafter"/>
</dbReference>
<evidence type="ECO:0000313" key="10">
    <source>
        <dbReference type="EMBL" id="CCW34974.1"/>
    </source>
</evidence>
<protein>
    <recommendedName>
        <fullName evidence="3">alcohol dehydrogenase</fullName>
        <ecNumber evidence="3">1.1.1.1</ecNumber>
    </recommendedName>
</protein>
<comment type="catalytic activity">
    <reaction evidence="7">
        <text>a secondary alcohol + NAD(+) = a ketone + NADH + H(+)</text>
        <dbReference type="Rhea" id="RHEA:10740"/>
        <dbReference type="ChEBI" id="CHEBI:15378"/>
        <dbReference type="ChEBI" id="CHEBI:17087"/>
        <dbReference type="ChEBI" id="CHEBI:35681"/>
        <dbReference type="ChEBI" id="CHEBI:57540"/>
        <dbReference type="ChEBI" id="CHEBI:57945"/>
        <dbReference type="EC" id="1.1.1.1"/>
    </reaction>
</comment>
<dbReference type="eggNOG" id="COG1064">
    <property type="taxonomic scope" value="Bacteria"/>
</dbReference>
<comment type="catalytic activity">
    <reaction evidence="8">
        <text>a primary alcohol + NAD(+) = an aldehyde + NADH + H(+)</text>
        <dbReference type="Rhea" id="RHEA:10736"/>
        <dbReference type="ChEBI" id="CHEBI:15378"/>
        <dbReference type="ChEBI" id="CHEBI:15734"/>
        <dbReference type="ChEBI" id="CHEBI:17478"/>
        <dbReference type="ChEBI" id="CHEBI:57540"/>
        <dbReference type="ChEBI" id="CHEBI:57945"/>
        <dbReference type="EC" id="1.1.1.1"/>
    </reaction>
</comment>
<evidence type="ECO:0000256" key="7">
    <source>
        <dbReference type="ARBA" id="ARBA00049164"/>
    </source>
</evidence>
<dbReference type="AlphaFoldDB" id="S0ETW4"/>
<dbReference type="PANTHER" id="PTHR42940:SF8">
    <property type="entry name" value="VACUOLAR PROTEIN SORTING-ASSOCIATED PROTEIN 11"/>
    <property type="match status" value="1"/>
</dbReference>
<dbReference type="OrthoDB" id="9806940at2"/>
<evidence type="ECO:0000256" key="2">
    <source>
        <dbReference type="ARBA" id="ARBA00008072"/>
    </source>
</evidence>
<dbReference type="GO" id="GO:0008270">
    <property type="term" value="F:zinc ion binding"/>
    <property type="evidence" value="ECO:0007669"/>
    <property type="project" value="InterPro"/>
</dbReference>
<dbReference type="Gene3D" id="3.90.180.10">
    <property type="entry name" value="Medium-chain alcohol dehydrogenases, catalytic domain"/>
    <property type="match status" value="1"/>
</dbReference>
<keyword evidence="11" id="KW-1185">Reference proteome</keyword>
<sequence>MRAMVLTKPGPVEDLPLQLQELPKPKPHSGEVVIRVEVCGVCRTDLHVVEGELPPHKLPIIPGHEVIGTIEYRGPEATRFPIGARVGVAWLHASCGKCTYCKRGDENLCDSPTFTGYDADGGYAEYVVAPEAFIYPIPPGVSSREAAPFLCAGIIGYRALRRSNLRPGEPLGLYGFGASAHIVIQIARYWDCPVYVCTRDEKHRELARQLGAVWVGSTEERPPVKLRSSILFAPAGELVPIALSALDKGGTLALAGIYMTRIPSMDYEKHLFYERNLRSVTANTRQDGKELLHLAETVPLHTHTQEFPLEAANEALQALKQDRINGAAVLRVASS</sequence>
<evidence type="ECO:0000259" key="9">
    <source>
        <dbReference type="SMART" id="SM00829"/>
    </source>
</evidence>
<dbReference type="Proteomes" id="UP000014227">
    <property type="component" value="Chromosome I"/>
</dbReference>
<dbReference type="GO" id="GO:0004022">
    <property type="term" value="F:alcohol dehydrogenase (NAD+) activity"/>
    <property type="evidence" value="ECO:0007669"/>
    <property type="project" value="UniProtKB-EC"/>
</dbReference>
<dbReference type="CDD" id="cd08298">
    <property type="entry name" value="CAD2"/>
    <property type="match status" value="1"/>
</dbReference>
<feature type="domain" description="Enoyl reductase (ER)" evidence="9">
    <location>
        <begin position="10"/>
        <end position="330"/>
    </location>
</feature>
<dbReference type="EC" id="1.1.1.1" evidence="3"/>
<dbReference type="SUPFAM" id="SSF50129">
    <property type="entry name" value="GroES-like"/>
    <property type="match status" value="1"/>
</dbReference>
<dbReference type="InterPro" id="IPR020843">
    <property type="entry name" value="ER"/>
</dbReference>
<dbReference type="InterPro" id="IPR013154">
    <property type="entry name" value="ADH-like_N"/>
</dbReference>
<dbReference type="RefSeq" id="WP_016482519.1">
    <property type="nucleotide sequence ID" value="NC_021487.1"/>
</dbReference>
<dbReference type="NCBIfam" id="TIGR02822">
    <property type="entry name" value="adh_fam_2"/>
    <property type="match status" value="1"/>
</dbReference>
<dbReference type="PANTHER" id="PTHR42940">
    <property type="entry name" value="ALCOHOL DEHYDROGENASE 1-RELATED"/>
    <property type="match status" value="1"/>
</dbReference>
<reference evidence="11" key="1">
    <citation type="submission" date="2013-03" db="EMBL/GenBank/DDBJ databases">
        <title>Genome sequence of Chthonomonas calidirosea, the first sequenced genome from the Armatimonadetes phylum (formally candidate division OP10).</title>
        <authorList>
            <person name="Lee K.C.Y."/>
            <person name="Morgan X.C."/>
            <person name="Dunfield P.F."/>
            <person name="Tamas I."/>
            <person name="Houghton K.M."/>
            <person name="Vyssotski M."/>
            <person name="Ryan J.L.J."/>
            <person name="Lagutin K."/>
            <person name="McDonald I.R."/>
            <person name="Stott M.B."/>
        </authorList>
    </citation>
    <scope>NUCLEOTIDE SEQUENCE [LARGE SCALE GENOMIC DNA]</scope>
    <source>
        <strain evidence="11">DSM 23976 / ICMP 18418 / T49</strain>
    </source>
</reference>
<organism evidence="10 11">
    <name type="scientific">Chthonomonas calidirosea (strain DSM 23976 / ICMP 18418 / T49)</name>
    <dbReference type="NCBI Taxonomy" id="1303518"/>
    <lineage>
        <taxon>Bacteria</taxon>
        <taxon>Bacillati</taxon>
        <taxon>Armatimonadota</taxon>
        <taxon>Chthonomonadia</taxon>
        <taxon>Chthonomonadales</taxon>
        <taxon>Chthonomonadaceae</taxon>
        <taxon>Chthonomonas</taxon>
    </lineage>
</organism>
<accession>S0ETW4</accession>
<keyword evidence="6 10" id="KW-0560">Oxidoreductase</keyword>
<comment type="similarity">
    <text evidence="2">Belongs to the zinc-containing alcohol dehydrogenase family.</text>
</comment>
<keyword evidence="4" id="KW-0479">Metal-binding</keyword>
<dbReference type="InterPro" id="IPR036291">
    <property type="entry name" value="NAD(P)-bd_dom_sf"/>
</dbReference>
<evidence type="ECO:0000256" key="6">
    <source>
        <dbReference type="ARBA" id="ARBA00023002"/>
    </source>
</evidence>
<evidence type="ECO:0000256" key="8">
    <source>
        <dbReference type="ARBA" id="ARBA00049243"/>
    </source>
</evidence>
<dbReference type="HOGENOM" id="CLU_026673_20_7_0"/>
<dbReference type="InParanoid" id="S0ETW4"/>
<dbReference type="InterPro" id="IPR014187">
    <property type="entry name" value="ADH_Zn_typ-2"/>
</dbReference>
<dbReference type="KEGG" id="ccz:CCALI_01155"/>
<dbReference type="EMBL" id="HF951689">
    <property type="protein sequence ID" value="CCW34974.1"/>
    <property type="molecule type" value="Genomic_DNA"/>
</dbReference>
<dbReference type="SMART" id="SM00829">
    <property type="entry name" value="PKS_ER"/>
    <property type="match status" value="1"/>
</dbReference>
<proteinExistence type="inferred from homology"/>
<gene>
    <name evidence="10" type="ORF">CCALI_01155</name>
</gene>